<protein>
    <submittedName>
        <fullName evidence="2">Uncharacterized protein</fullName>
    </submittedName>
</protein>
<comment type="caution">
    <text evidence="2">The sequence shown here is derived from an EMBL/GenBank/DDBJ whole genome shotgun (WGS) entry which is preliminary data.</text>
</comment>
<dbReference type="EMBL" id="ACVI01000003">
    <property type="protein sequence ID" value="EET89265.1"/>
    <property type="molecule type" value="Genomic_DNA"/>
</dbReference>
<name>C6PNE4_9CLOT</name>
<organism evidence="2 3">
    <name type="scientific">Clostridium carboxidivorans P7</name>
    <dbReference type="NCBI Taxonomy" id="536227"/>
    <lineage>
        <taxon>Bacteria</taxon>
        <taxon>Bacillati</taxon>
        <taxon>Bacillota</taxon>
        <taxon>Clostridia</taxon>
        <taxon>Eubacteriales</taxon>
        <taxon>Clostridiaceae</taxon>
        <taxon>Clostridium</taxon>
    </lineage>
</organism>
<evidence type="ECO:0000313" key="2">
    <source>
        <dbReference type="EMBL" id="EET89265.1"/>
    </source>
</evidence>
<evidence type="ECO:0000313" key="3">
    <source>
        <dbReference type="Proteomes" id="UP000004198"/>
    </source>
</evidence>
<dbReference type="AlphaFoldDB" id="C6PNE4"/>
<reference evidence="2 3" key="1">
    <citation type="submission" date="2009-06" db="EMBL/GenBank/DDBJ databases">
        <title>The draft genome of Clostridium carboxidivorans P7.</title>
        <authorList>
            <consortium name="US DOE Joint Genome Institute (JGI-PGF)"/>
            <person name="Lucas S."/>
            <person name="Copeland A."/>
            <person name="Lapidus A."/>
            <person name="Glavina del Rio T."/>
            <person name="Tice H."/>
            <person name="Bruce D."/>
            <person name="Goodwin L."/>
            <person name="Pitluck S."/>
            <person name="Larimer F."/>
            <person name="Land M.L."/>
            <person name="Hauser L."/>
            <person name="Hemme C.L."/>
        </authorList>
    </citation>
    <scope>NUCLEOTIDE SEQUENCE [LARGE SCALE GENOMIC DNA]</scope>
    <source>
        <strain evidence="2 3">P7</strain>
    </source>
</reference>
<dbReference type="Proteomes" id="UP000004198">
    <property type="component" value="Unassembled WGS sequence"/>
</dbReference>
<keyword evidence="3" id="KW-1185">Reference proteome</keyword>
<gene>
    <name evidence="2" type="ORF">CcarbDRAFT_0311</name>
</gene>
<feature type="region of interest" description="Disordered" evidence="1">
    <location>
        <begin position="109"/>
        <end position="130"/>
    </location>
</feature>
<dbReference type="RefSeq" id="WP_007059196.1">
    <property type="nucleotide sequence ID" value="NZ_ACVI01000003.1"/>
</dbReference>
<sequence>MKNQDTYFKIELKKDLPYKLKGDGLKMKINKRLAIILSFAVGTLMFASTAMAEVASKSGYDQLKDSLKYTANSLSSKLSNYTLDMSLVIKDNNTVISSTNVLNKCDLSKGAKEQTSKSTNTLEPNGTGESYYYTDKNSSISHNSDEDFYRVIELKDSKDKKIFTNPFEEKQAGDLEKISDALVGNLKDSVVVAQNADGSKKLSGSLTEAQIPALINAVTSFEFKNQFRMYNPNEATSNRAKMSKITKDIFVKEVKGTMDVNKDGLVQNVLFTGTLSGKDEQGSEHTLTFELLGKVTNINSTTVNKPDISDKKVQKQVEKDDNKLSNAKAYIGKYKSDLVIQKDNKFVKIGERIVTITSLDDNGISGSYHEEYTKGYESYGSSKDDFNFNEKFNKQNDLSLRFNCTNSSGKTVKAHIFINPRFSSINFNIDGQSSNKSVLFGDSFDKVFE</sequence>
<dbReference type="eggNOG" id="ENOG502Z9Q9">
    <property type="taxonomic scope" value="Bacteria"/>
</dbReference>
<accession>C6PNE4</accession>
<feature type="compositionally biased region" description="Polar residues" evidence="1">
    <location>
        <begin position="116"/>
        <end position="128"/>
    </location>
</feature>
<evidence type="ECO:0000256" key="1">
    <source>
        <dbReference type="SAM" id="MobiDB-lite"/>
    </source>
</evidence>
<dbReference type="OrthoDB" id="2518519at2"/>
<proteinExistence type="predicted"/>
<dbReference type="STRING" id="536227.Ccar_23230"/>